<dbReference type="VEuPathDB" id="TriTrypDB:BSAL_67815"/>
<feature type="chain" id="PRO_5006622221" description="Membrane-associated protein" evidence="2">
    <location>
        <begin position="29"/>
        <end position="1209"/>
    </location>
</feature>
<evidence type="ECO:0000313" key="3">
    <source>
        <dbReference type="EMBL" id="CUG88203.1"/>
    </source>
</evidence>
<protein>
    <recommendedName>
        <fullName evidence="5">Membrane-associated protein</fullName>
    </recommendedName>
</protein>
<feature type="region of interest" description="Disordered" evidence="1">
    <location>
        <begin position="79"/>
        <end position="116"/>
    </location>
</feature>
<feature type="region of interest" description="Disordered" evidence="1">
    <location>
        <begin position="881"/>
        <end position="908"/>
    </location>
</feature>
<name>A0A0S4JDH5_BODSA</name>
<feature type="region of interest" description="Disordered" evidence="1">
    <location>
        <begin position="1067"/>
        <end position="1112"/>
    </location>
</feature>
<evidence type="ECO:0008006" key="5">
    <source>
        <dbReference type="Google" id="ProtNLM"/>
    </source>
</evidence>
<feature type="compositionally biased region" description="Pro residues" evidence="1">
    <location>
        <begin position="49"/>
        <end position="60"/>
    </location>
</feature>
<feature type="compositionally biased region" description="Low complexity" evidence="1">
    <location>
        <begin position="92"/>
        <end position="102"/>
    </location>
</feature>
<organism evidence="3 4">
    <name type="scientific">Bodo saltans</name>
    <name type="common">Flagellated protozoan</name>
    <dbReference type="NCBI Taxonomy" id="75058"/>
    <lineage>
        <taxon>Eukaryota</taxon>
        <taxon>Discoba</taxon>
        <taxon>Euglenozoa</taxon>
        <taxon>Kinetoplastea</taxon>
        <taxon>Metakinetoplastina</taxon>
        <taxon>Eubodonida</taxon>
        <taxon>Bodonidae</taxon>
        <taxon>Bodo</taxon>
    </lineage>
</organism>
<gene>
    <name evidence="3" type="ORF">BSAL_14160</name>
</gene>
<dbReference type="EMBL" id="CYKH01001624">
    <property type="protein sequence ID" value="CUG88203.1"/>
    <property type="molecule type" value="Genomic_DNA"/>
</dbReference>
<keyword evidence="2" id="KW-0732">Signal</keyword>
<feature type="signal peptide" evidence="2">
    <location>
        <begin position="1"/>
        <end position="28"/>
    </location>
</feature>
<feature type="compositionally biased region" description="Low complexity" evidence="1">
    <location>
        <begin position="26"/>
        <end position="44"/>
    </location>
</feature>
<feature type="compositionally biased region" description="Polar residues" evidence="1">
    <location>
        <begin position="899"/>
        <end position="908"/>
    </location>
</feature>
<proteinExistence type="predicted"/>
<dbReference type="Proteomes" id="UP000051952">
    <property type="component" value="Unassembled WGS sequence"/>
</dbReference>
<dbReference type="PROSITE" id="PS51257">
    <property type="entry name" value="PROKAR_LIPOPROTEIN"/>
    <property type="match status" value="1"/>
</dbReference>
<sequence>MVPMMSKPRLTLVLIIAISCALLSSQWSTPPPTTSTTAPVPQVSDDNAPPSPAPSLPSSPPRSVSSTTAPLLLVATVHPRAPQQEPVEEEVAPAVESSSSSSRYPPLLWTGGGVTGPTAHDTRNAIRLAMSQFRDEAHNAACSLMLEDRSGEELVHALDALKRVVLELASVFTEQGLRRDDCWIHLTPQQRAMCAVLASVDDDEREAAKTGGGDVDARRAYLMSYCSTMTPCLQWKAGRFSYPLNGSFLLDVYRQEVVPLVTEHHENRQAVDAVSHIFAHDEDDVDVEACWIVNRTILQEELLGRHQALFDAFQREVDHEKQKKPLVLTDEEQRHLEWARSPVQGVANAAFLGHQMTFDARHREVRVSSRETGEEVTLQHYSPLQAMALMYRKVVAGYTMRKQYLRPTAEDRDDRLMDEPTFRPYMNLIVFSGDSMNREFFLRLVFHFRFGREPPIGNPHLRQTPFHEPSQQHDMIYSVFEDHDDLDVFHSLMSNGKSGRTVSAFFQTLKWDMRRWERFPETLNQRAGPRVALFYVVYFWDPQTDYYRREMLPMLPLLTTTMHTWAGDIINATDSLDDVAAGRGHLRIDEVHQKQKVIRDSNEVAMIMPGQPCIVRLRMSNGREKLIDIDEVHQKQKVIRDSNEVAMIMPGQPCIVRLRMSNGREKLIDVAPNGLQPHQILNGRGNKFTLFGRESKGRMLQPASSVSYSANLKASYGGFTLRTGCSPDRAAAAIRLRETYLSRHRHRFGVKPPTPLRDIGIRVPVHIQGNVFWEYTRNVQMTQHQYATLLATDNDVSHVPHLPRRATPKDQTEMYMFSSSFHENLQPYLRGLSPFYRKFLEDEAAMKMCEGNLENAADVSDEDNGEAAVDEQVVAGGPVVLLDDAPSDGPPSGAAPAPNNTGVTNSSLSDEGVNFSTLSSPTSLLAYFQQTYPGQPIKSILKQYRLTSETHHNLIKNVQQLLWFQSVRDARRRILILDAARRRSVVDHHQHNNTTTSTSTQTPFRYVESMTLLEMGKLQALGFVQGDTRHFSCRYTQVKDKIRFRSSFEAFGIRNVLSLGSHRSNTEQRFCRTHHQPNNSSKYQSSSRSSSTIDNSSMPHEPSQQQQSRLRKAGASLDDVVDMFVELFSPSPLREELWKLTKMEEVERQTRDEDPVAASEKIMHFQDYKEYGVIVHDDESRCIDDANLFLLEVLLNKMVLRDLDKASRG</sequence>
<accession>A0A0S4JDH5</accession>
<feature type="region of interest" description="Disordered" evidence="1">
    <location>
        <begin position="26"/>
        <end position="66"/>
    </location>
</feature>
<evidence type="ECO:0000256" key="1">
    <source>
        <dbReference type="SAM" id="MobiDB-lite"/>
    </source>
</evidence>
<dbReference type="AlphaFoldDB" id="A0A0S4JDH5"/>
<evidence type="ECO:0000313" key="4">
    <source>
        <dbReference type="Proteomes" id="UP000051952"/>
    </source>
</evidence>
<evidence type="ECO:0000256" key="2">
    <source>
        <dbReference type="SAM" id="SignalP"/>
    </source>
</evidence>
<feature type="compositionally biased region" description="Low complexity" evidence="1">
    <location>
        <begin position="1080"/>
        <end position="1097"/>
    </location>
</feature>
<reference evidence="4" key="1">
    <citation type="submission" date="2015-09" db="EMBL/GenBank/DDBJ databases">
        <authorList>
            <consortium name="Pathogen Informatics"/>
        </authorList>
    </citation>
    <scope>NUCLEOTIDE SEQUENCE [LARGE SCALE GENOMIC DNA]</scope>
    <source>
        <strain evidence="4">Lake Konstanz</strain>
    </source>
</reference>
<keyword evidence="4" id="KW-1185">Reference proteome</keyword>